<organism evidence="2 3">
    <name type="scientific">Amylocarpus encephaloides</name>
    <dbReference type="NCBI Taxonomy" id="45428"/>
    <lineage>
        <taxon>Eukaryota</taxon>
        <taxon>Fungi</taxon>
        <taxon>Dikarya</taxon>
        <taxon>Ascomycota</taxon>
        <taxon>Pezizomycotina</taxon>
        <taxon>Leotiomycetes</taxon>
        <taxon>Helotiales</taxon>
        <taxon>Helotiales incertae sedis</taxon>
        <taxon>Amylocarpus</taxon>
    </lineage>
</organism>
<dbReference type="Pfam" id="PF20150">
    <property type="entry name" value="2EXR"/>
    <property type="match status" value="1"/>
</dbReference>
<name>A0A9P7YGL3_9HELO</name>
<protein>
    <recommendedName>
        <fullName evidence="1">2EXR domain-containing protein</fullName>
    </recommendedName>
</protein>
<gene>
    <name evidence="2" type="ORF">BJ875DRAFT_442951</name>
</gene>
<proteinExistence type="predicted"/>
<evidence type="ECO:0000259" key="1">
    <source>
        <dbReference type="Pfam" id="PF20150"/>
    </source>
</evidence>
<sequence>MQSNSSSGNDIEVLANRIKSLQTTQKVNFNVLPAEVREKIWLFARPDPREIQLHCRECLENPTGNPCHTLKDKAVTTHVVSSHAPVPNMLHVNRESRHLALKWYRLSFNGERGPGTVCFDWEEDKLLSMEECRCKWIDHGSENLAYHLLTVDECRQLGKLTEFRGSQSWVSDFWN</sequence>
<dbReference type="PANTHER" id="PTHR35910:SF6">
    <property type="entry name" value="2EXR DOMAIN-CONTAINING PROTEIN"/>
    <property type="match status" value="1"/>
</dbReference>
<accession>A0A9P7YGL3</accession>
<dbReference type="PANTHER" id="PTHR35910">
    <property type="entry name" value="2EXR DOMAIN-CONTAINING PROTEIN"/>
    <property type="match status" value="1"/>
</dbReference>
<dbReference type="EMBL" id="MU251538">
    <property type="protein sequence ID" value="KAG9232638.1"/>
    <property type="molecule type" value="Genomic_DNA"/>
</dbReference>
<dbReference type="InterPro" id="IPR045518">
    <property type="entry name" value="2EXR"/>
</dbReference>
<evidence type="ECO:0000313" key="3">
    <source>
        <dbReference type="Proteomes" id="UP000824998"/>
    </source>
</evidence>
<evidence type="ECO:0000313" key="2">
    <source>
        <dbReference type="EMBL" id="KAG9232638.1"/>
    </source>
</evidence>
<comment type="caution">
    <text evidence="2">The sequence shown here is derived from an EMBL/GenBank/DDBJ whole genome shotgun (WGS) entry which is preliminary data.</text>
</comment>
<feature type="domain" description="2EXR" evidence="1">
    <location>
        <begin position="29"/>
        <end position="125"/>
    </location>
</feature>
<reference evidence="2" key="1">
    <citation type="journal article" date="2021" name="IMA Fungus">
        <title>Genomic characterization of three marine fungi, including Emericellopsis atlantica sp. nov. with signatures of a generalist lifestyle and marine biomass degradation.</title>
        <authorList>
            <person name="Hagestad O.C."/>
            <person name="Hou L."/>
            <person name="Andersen J.H."/>
            <person name="Hansen E.H."/>
            <person name="Altermark B."/>
            <person name="Li C."/>
            <person name="Kuhnert E."/>
            <person name="Cox R.J."/>
            <person name="Crous P.W."/>
            <person name="Spatafora J.W."/>
            <person name="Lail K."/>
            <person name="Amirebrahimi M."/>
            <person name="Lipzen A."/>
            <person name="Pangilinan J."/>
            <person name="Andreopoulos W."/>
            <person name="Hayes R.D."/>
            <person name="Ng V."/>
            <person name="Grigoriev I.V."/>
            <person name="Jackson S.A."/>
            <person name="Sutton T.D.S."/>
            <person name="Dobson A.D.W."/>
            <person name="Rama T."/>
        </authorList>
    </citation>
    <scope>NUCLEOTIDE SEQUENCE</scope>
    <source>
        <strain evidence="2">TRa018bII</strain>
    </source>
</reference>
<dbReference type="Proteomes" id="UP000824998">
    <property type="component" value="Unassembled WGS sequence"/>
</dbReference>
<dbReference type="OrthoDB" id="3535623at2759"/>
<keyword evidence="3" id="KW-1185">Reference proteome</keyword>
<dbReference type="AlphaFoldDB" id="A0A9P7YGL3"/>